<dbReference type="RefSeq" id="WP_107989073.1">
    <property type="nucleotide sequence ID" value="NZ_QAYG01000001.1"/>
</dbReference>
<keyword evidence="5 9" id="KW-0235">DNA replication</keyword>
<proteinExistence type="inferred from homology"/>
<keyword evidence="9 10" id="KW-0234">DNA repair</keyword>
<name>A0A2T5VG83_9HYPH</name>
<dbReference type="GO" id="GO:0000731">
    <property type="term" value="P:DNA synthesis involved in DNA repair"/>
    <property type="evidence" value="ECO:0007669"/>
    <property type="project" value="TreeGrafter"/>
</dbReference>
<dbReference type="InterPro" id="IPR018078">
    <property type="entry name" value="DNA-binding_RecF_CS"/>
</dbReference>
<evidence type="ECO:0000256" key="4">
    <source>
        <dbReference type="ARBA" id="ARBA00022490"/>
    </source>
</evidence>
<dbReference type="InterPro" id="IPR003593">
    <property type="entry name" value="AAA+_ATPase"/>
</dbReference>
<dbReference type="HAMAP" id="MF_00365">
    <property type="entry name" value="RecF"/>
    <property type="match status" value="1"/>
</dbReference>
<dbReference type="InterPro" id="IPR027417">
    <property type="entry name" value="P-loop_NTPase"/>
</dbReference>
<evidence type="ECO:0000313" key="13">
    <source>
        <dbReference type="Proteomes" id="UP000244081"/>
    </source>
</evidence>
<evidence type="ECO:0000256" key="10">
    <source>
        <dbReference type="RuleBase" id="RU000578"/>
    </source>
</evidence>
<dbReference type="SUPFAM" id="SSF52540">
    <property type="entry name" value="P-loop containing nucleoside triphosphate hydrolases"/>
    <property type="match status" value="1"/>
</dbReference>
<comment type="caution">
    <text evidence="12">The sequence shown here is derived from an EMBL/GenBank/DDBJ whole genome shotgun (WGS) entry which is preliminary data.</text>
</comment>
<dbReference type="PANTHER" id="PTHR32182">
    <property type="entry name" value="DNA REPLICATION AND REPAIR PROTEIN RECF"/>
    <property type="match status" value="1"/>
</dbReference>
<comment type="function">
    <text evidence="9 10">The RecF protein is involved in DNA metabolism; it is required for DNA replication and normal SOS inducibility. RecF binds preferentially to single-stranded, linear DNA. It also seems to bind ATP.</text>
</comment>
<dbReference type="SMART" id="SM00382">
    <property type="entry name" value="AAA"/>
    <property type="match status" value="1"/>
</dbReference>
<dbReference type="Proteomes" id="UP000244081">
    <property type="component" value="Unassembled WGS sequence"/>
</dbReference>
<dbReference type="GO" id="GO:0003697">
    <property type="term" value="F:single-stranded DNA binding"/>
    <property type="evidence" value="ECO:0007669"/>
    <property type="project" value="UniProtKB-UniRule"/>
</dbReference>
<evidence type="ECO:0000256" key="1">
    <source>
        <dbReference type="ARBA" id="ARBA00004496"/>
    </source>
</evidence>
<dbReference type="GO" id="GO:0006260">
    <property type="term" value="P:DNA replication"/>
    <property type="evidence" value="ECO:0007669"/>
    <property type="project" value="UniProtKB-UniRule"/>
</dbReference>
<dbReference type="GO" id="GO:0006302">
    <property type="term" value="P:double-strand break repair"/>
    <property type="evidence" value="ECO:0007669"/>
    <property type="project" value="TreeGrafter"/>
</dbReference>
<evidence type="ECO:0000256" key="9">
    <source>
        <dbReference type="HAMAP-Rule" id="MF_00365"/>
    </source>
</evidence>
<dbReference type="InterPro" id="IPR001238">
    <property type="entry name" value="DNA-binding_RecF"/>
</dbReference>
<protein>
    <recommendedName>
        <fullName evidence="3 9">DNA replication and repair protein RecF</fullName>
    </recommendedName>
</protein>
<dbReference type="PANTHER" id="PTHR32182:SF0">
    <property type="entry name" value="DNA REPLICATION AND REPAIR PROTEIN RECF"/>
    <property type="match status" value="1"/>
</dbReference>
<evidence type="ECO:0000256" key="3">
    <source>
        <dbReference type="ARBA" id="ARBA00020170"/>
    </source>
</evidence>
<keyword evidence="13" id="KW-1185">Reference proteome</keyword>
<accession>A0A2T5VG83</accession>
<dbReference type="InterPro" id="IPR003395">
    <property type="entry name" value="RecF/RecN/SMC_N"/>
</dbReference>
<keyword evidence="4 9" id="KW-0963">Cytoplasm</keyword>
<keyword evidence="8 9" id="KW-0238">DNA-binding</keyword>
<evidence type="ECO:0000256" key="8">
    <source>
        <dbReference type="ARBA" id="ARBA00023125"/>
    </source>
</evidence>
<dbReference type="NCBIfam" id="TIGR00611">
    <property type="entry name" value="recf"/>
    <property type="match status" value="1"/>
</dbReference>
<organism evidence="12 13">
    <name type="scientific">Breoghania corrubedonensis</name>
    <dbReference type="NCBI Taxonomy" id="665038"/>
    <lineage>
        <taxon>Bacteria</taxon>
        <taxon>Pseudomonadati</taxon>
        <taxon>Pseudomonadota</taxon>
        <taxon>Alphaproteobacteria</taxon>
        <taxon>Hyphomicrobiales</taxon>
        <taxon>Stappiaceae</taxon>
        <taxon>Breoghania</taxon>
    </lineage>
</organism>
<gene>
    <name evidence="9" type="primary">recF</name>
    <name evidence="12" type="ORF">C8N35_101821</name>
</gene>
<dbReference type="OrthoDB" id="9803889at2"/>
<dbReference type="GO" id="GO:0009432">
    <property type="term" value="P:SOS response"/>
    <property type="evidence" value="ECO:0007669"/>
    <property type="project" value="UniProtKB-UniRule"/>
</dbReference>
<dbReference type="PROSITE" id="PS00617">
    <property type="entry name" value="RECF_1"/>
    <property type="match status" value="1"/>
</dbReference>
<comment type="similarity">
    <text evidence="2 9 10">Belongs to the RecF family.</text>
</comment>
<reference evidence="12 13" key="1">
    <citation type="submission" date="2018-04" db="EMBL/GenBank/DDBJ databases">
        <title>Genomic Encyclopedia of Archaeal and Bacterial Type Strains, Phase II (KMG-II): from individual species to whole genera.</title>
        <authorList>
            <person name="Goeker M."/>
        </authorList>
    </citation>
    <scope>NUCLEOTIDE SEQUENCE [LARGE SCALE GENOMIC DNA]</scope>
    <source>
        <strain evidence="12 13">DSM 23382</strain>
    </source>
</reference>
<evidence type="ECO:0000259" key="11">
    <source>
        <dbReference type="SMART" id="SM00382"/>
    </source>
</evidence>
<dbReference type="AlphaFoldDB" id="A0A2T5VG83"/>
<keyword evidence="9 10" id="KW-0227">DNA damage</keyword>
<keyword evidence="9 10" id="KW-0742">SOS response</keyword>
<sequence>MPTSVRLTRLTLTDFRNYASASMEIDARLVALTGDNGAGKTNLLEAISLLTPGRGLRRAAFADIVQKARRDNSHPDGWSVAAVLENSDGETRLGTGFSFAAASRRIRIDATDARAAEELSQYVRVLWLVPAMDGLFTGPAGDRRRFLDRLVLAVDPGHGRRVADFEKAMRSRNRLLETGGEAAWLDAVEAQIASLGVAMALARREAVTLLSGLIGEHAGGDAFPRAALALEGPFEELAALTPAVDLEDAFADQMARGRPRDRAAGRTLDGPHRTDLAVTHVAKGMPAGLASTGEQKALLIGLVLAHAELTARVSGMTPVLLLDEVAAHLDPSRRAALFARLDALGGQVFMTGTDKALFEALPDDAQRFTVSEGTVQGID</sequence>
<feature type="binding site" evidence="9">
    <location>
        <begin position="34"/>
        <end position="41"/>
    </location>
    <ligand>
        <name>ATP</name>
        <dbReference type="ChEBI" id="CHEBI:30616"/>
    </ligand>
</feature>
<evidence type="ECO:0000313" key="12">
    <source>
        <dbReference type="EMBL" id="PTW62773.1"/>
    </source>
</evidence>
<keyword evidence="7 9" id="KW-0067">ATP-binding</keyword>
<dbReference type="GO" id="GO:0005524">
    <property type="term" value="F:ATP binding"/>
    <property type="evidence" value="ECO:0007669"/>
    <property type="project" value="UniProtKB-UniRule"/>
</dbReference>
<evidence type="ECO:0000256" key="7">
    <source>
        <dbReference type="ARBA" id="ARBA00022840"/>
    </source>
</evidence>
<dbReference type="EMBL" id="QAYG01000001">
    <property type="protein sequence ID" value="PTW62773.1"/>
    <property type="molecule type" value="Genomic_DNA"/>
</dbReference>
<dbReference type="PROSITE" id="PS00618">
    <property type="entry name" value="RECF_2"/>
    <property type="match status" value="1"/>
</dbReference>
<evidence type="ECO:0000256" key="6">
    <source>
        <dbReference type="ARBA" id="ARBA00022741"/>
    </source>
</evidence>
<comment type="subcellular location">
    <subcellularLocation>
        <location evidence="1 9 10">Cytoplasm</location>
    </subcellularLocation>
</comment>
<feature type="domain" description="AAA+ ATPase" evidence="11">
    <location>
        <begin position="26"/>
        <end position="372"/>
    </location>
</feature>
<dbReference type="Gene3D" id="3.40.50.300">
    <property type="entry name" value="P-loop containing nucleotide triphosphate hydrolases"/>
    <property type="match status" value="1"/>
</dbReference>
<dbReference type="InterPro" id="IPR042174">
    <property type="entry name" value="RecF_2"/>
</dbReference>
<keyword evidence="6 9" id="KW-0547">Nucleotide-binding</keyword>
<dbReference type="Pfam" id="PF02463">
    <property type="entry name" value="SMC_N"/>
    <property type="match status" value="1"/>
</dbReference>
<evidence type="ECO:0000256" key="5">
    <source>
        <dbReference type="ARBA" id="ARBA00022705"/>
    </source>
</evidence>
<dbReference type="GO" id="GO:0005737">
    <property type="term" value="C:cytoplasm"/>
    <property type="evidence" value="ECO:0007669"/>
    <property type="project" value="UniProtKB-SubCell"/>
</dbReference>
<dbReference type="Gene3D" id="1.20.1050.90">
    <property type="entry name" value="RecF/RecN/SMC, N-terminal domain"/>
    <property type="match status" value="1"/>
</dbReference>
<evidence type="ECO:0000256" key="2">
    <source>
        <dbReference type="ARBA" id="ARBA00008016"/>
    </source>
</evidence>